<comment type="caution">
    <text evidence="2">The sequence shown here is derived from an EMBL/GenBank/DDBJ whole genome shotgun (WGS) entry which is preliminary data.</text>
</comment>
<accession>A0ABQ7KMD6</accession>
<evidence type="ECO:0000313" key="2">
    <source>
        <dbReference type="EMBL" id="KAG5375683.1"/>
    </source>
</evidence>
<keyword evidence="3" id="KW-1185">Reference proteome</keyword>
<proteinExistence type="predicted"/>
<feature type="chain" id="PRO_5046972242" description="Secreted protein" evidence="1">
    <location>
        <begin position="38"/>
        <end position="254"/>
    </location>
</feature>
<sequence length="254" mass="27445">MSRRFVAREGSCWTLSSVLHVLLRLLLRCGVVRRISAGRSLVGLAGFNGGSSLVCWCVLSQPGGRVAAVCLRSRRMELMSRRLFCRLWQFQPRFSEASLCLSGFSLSQGQGGRVSRGGSIFPCLLSRLCPVSPTWRSGSALRRPGRALLLGLGRRFRASIWSVGALPVRRPSGILAISVLSRPFGHGALVLDGASPQPAFIGLFGVRWLLPSRCSILPVDLRGCSACLGYASSPLYLSGLCLTINGELKLEETV</sequence>
<dbReference type="Proteomes" id="UP000823674">
    <property type="component" value="Chromosome A10"/>
</dbReference>
<protein>
    <recommendedName>
        <fullName evidence="4">Secreted protein</fullName>
    </recommendedName>
</protein>
<organism evidence="2 3">
    <name type="scientific">Brassica rapa subsp. trilocularis</name>
    <dbReference type="NCBI Taxonomy" id="1813537"/>
    <lineage>
        <taxon>Eukaryota</taxon>
        <taxon>Viridiplantae</taxon>
        <taxon>Streptophyta</taxon>
        <taxon>Embryophyta</taxon>
        <taxon>Tracheophyta</taxon>
        <taxon>Spermatophyta</taxon>
        <taxon>Magnoliopsida</taxon>
        <taxon>eudicotyledons</taxon>
        <taxon>Gunneridae</taxon>
        <taxon>Pentapetalae</taxon>
        <taxon>rosids</taxon>
        <taxon>malvids</taxon>
        <taxon>Brassicales</taxon>
        <taxon>Brassicaceae</taxon>
        <taxon>Brassiceae</taxon>
        <taxon>Brassica</taxon>
    </lineage>
</organism>
<reference evidence="2 3" key="1">
    <citation type="submission" date="2021-03" db="EMBL/GenBank/DDBJ databases">
        <authorList>
            <person name="King G.J."/>
            <person name="Bancroft I."/>
            <person name="Baten A."/>
            <person name="Bloomfield J."/>
            <person name="Borpatragohain P."/>
            <person name="He Z."/>
            <person name="Irish N."/>
            <person name="Irwin J."/>
            <person name="Liu K."/>
            <person name="Mauleon R.P."/>
            <person name="Moore J."/>
            <person name="Morris R."/>
            <person name="Ostergaard L."/>
            <person name="Wang B."/>
            <person name="Wells R."/>
        </authorList>
    </citation>
    <scope>NUCLEOTIDE SEQUENCE [LARGE SCALE GENOMIC DNA]</scope>
    <source>
        <strain evidence="2">R-o-18</strain>
        <tissue evidence="2">Leaf</tissue>
    </source>
</reference>
<keyword evidence="1" id="KW-0732">Signal</keyword>
<evidence type="ECO:0000256" key="1">
    <source>
        <dbReference type="SAM" id="SignalP"/>
    </source>
</evidence>
<evidence type="ECO:0008006" key="4">
    <source>
        <dbReference type="Google" id="ProtNLM"/>
    </source>
</evidence>
<gene>
    <name evidence="2" type="primary">A10g503700.1_BraROA</name>
    <name evidence="2" type="ORF">IGI04_040279</name>
</gene>
<dbReference type="EMBL" id="JADBGQ010000010">
    <property type="protein sequence ID" value="KAG5375683.1"/>
    <property type="molecule type" value="Genomic_DNA"/>
</dbReference>
<evidence type="ECO:0000313" key="3">
    <source>
        <dbReference type="Proteomes" id="UP000823674"/>
    </source>
</evidence>
<name>A0ABQ7KMD6_BRACM</name>
<feature type="signal peptide" evidence="1">
    <location>
        <begin position="1"/>
        <end position="37"/>
    </location>
</feature>